<dbReference type="EMBL" id="WUUU01000014">
    <property type="protein sequence ID" value="MXR19744.1"/>
    <property type="molecule type" value="Genomic_DNA"/>
</dbReference>
<dbReference type="Proteomes" id="UP000471521">
    <property type="component" value="Unassembled WGS sequence"/>
</dbReference>
<comment type="caution">
    <text evidence="1">The sequence shown here is derived from an EMBL/GenBank/DDBJ whole genome shotgun (WGS) entry which is preliminary data.</text>
</comment>
<sequence>MERRDVLMGSGALISLLAGCTGGDGSANETTTSQPIDSGVVFDATLSAMREEQVTLSTSQKITVETSEIEEGEELTFILGDGSKFVHKEAIRENKVAEFPVKSDGWHNIKLSPDRYEAPVDKDVQIHAKVTLSEP</sequence>
<dbReference type="RefSeq" id="WP_159525318.1">
    <property type="nucleotide sequence ID" value="NZ_WUUU01000014.1"/>
</dbReference>
<keyword evidence="2" id="KW-1185">Reference proteome</keyword>
<reference evidence="1 2" key="1">
    <citation type="submission" date="2019-12" db="EMBL/GenBank/DDBJ databases">
        <title>Isolation and characterization of three novel carbon monoxide-oxidizing members of Halobacteria from salione crusts and soils.</title>
        <authorList>
            <person name="Myers M.R."/>
            <person name="King G.M."/>
        </authorList>
    </citation>
    <scope>NUCLEOTIDE SEQUENCE [LARGE SCALE GENOMIC DNA]</scope>
    <source>
        <strain evidence="1 2">PCN9</strain>
    </source>
</reference>
<gene>
    <name evidence="1" type="ORF">GRX66_03670</name>
</gene>
<protein>
    <submittedName>
        <fullName evidence="1">Uncharacterized protein</fullName>
    </submittedName>
</protein>
<dbReference type="AlphaFoldDB" id="A0A6B0SDE2"/>
<dbReference type="PROSITE" id="PS51257">
    <property type="entry name" value="PROKAR_LIPOPROTEIN"/>
    <property type="match status" value="1"/>
</dbReference>
<organism evidence="1 2">
    <name type="scientific">Halobacterium bonnevillei</name>
    <dbReference type="NCBI Taxonomy" id="2692200"/>
    <lineage>
        <taxon>Archaea</taxon>
        <taxon>Methanobacteriati</taxon>
        <taxon>Methanobacteriota</taxon>
        <taxon>Stenosarchaea group</taxon>
        <taxon>Halobacteria</taxon>
        <taxon>Halobacteriales</taxon>
        <taxon>Halobacteriaceae</taxon>
        <taxon>Halobacterium</taxon>
    </lineage>
</organism>
<evidence type="ECO:0000313" key="1">
    <source>
        <dbReference type="EMBL" id="MXR19744.1"/>
    </source>
</evidence>
<accession>A0A6B0SDE2</accession>
<proteinExistence type="predicted"/>
<evidence type="ECO:0000313" key="2">
    <source>
        <dbReference type="Proteomes" id="UP000471521"/>
    </source>
</evidence>
<name>A0A6B0SDE2_9EURY</name>